<dbReference type="Proteomes" id="UP000582659">
    <property type="component" value="Unassembled WGS sequence"/>
</dbReference>
<comment type="caution">
    <text evidence="3">The sequence shown here is derived from an EMBL/GenBank/DDBJ whole genome shotgun (WGS) entry which is preliminary data.</text>
</comment>
<reference evidence="3" key="1">
    <citation type="submission" date="2020-09" db="EMBL/GenBank/DDBJ databases">
        <authorList>
            <person name="Kikuchi T."/>
        </authorList>
    </citation>
    <scope>NUCLEOTIDE SEQUENCE</scope>
    <source>
        <strain evidence="3">Ka4C1</strain>
    </source>
</reference>
<evidence type="ECO:0000313" key="4">
    <source>
        <dbReference type="Proteomes" id="UP000659654"/>
    </source>
</evidence>
<accession>A0A7I8WFZ2</accession>
<name>A0A7I8WFZ2_BURXY</name>
<keyword evidence="4" id="KW-1185">Reference proteome</keyword>
<evidence type="ECO:0000256" key="1">
    <source>
        <dbReference type="SAM" id="Coils"/>
    </source>
</evidence>
<feature type="transmembrane region" description="Helical" evidence="2">
    <location>
        <begin position="127"/>
        <end position="145"/>
    </location>
</feature>
<dbReference type="EMBL" id="CAJFDI010000003">
    <property type="protein sequence ID" value="CAD5223076.1"/>
    <property type="molecule type" value="Genomic_DNA"/>
</dbReference>
<gene>
    <name evidence="3" type="ORF">BXYJ_LOCUS7798</name>
</gene>
<proteinExistence type="predicted"/>
<organism evidence="3 4">
    <name type="scientific">Bursaphelenchus xylophilus</name>
    <name type="common">Pinewood nematode worm</name>
    <name type="synonym">Aphelenchoides xylophilus</name>
    <dbReference type="NCBI Taxonomy" id="6326"/>
    <lineage>
        <taxon>Eukaryota</taxon>
        <taxon>Metazoa</taxon>
        <taxon>Ecdysozoa</taxon>
        <taxon>Nematoda</taxon>
        <taxon>Chromadorea</taxon>
        <taxon>Rhabditida</taxon>
        <taxon>Tylenchina</taxon>
        <taxon>Tylenchomorpha</taxon>
        <taxon>Aphelenchoidea</taxon>
        <taxon>Aphelenchoididae</taxon>
        <taxon>Bursaphelenchus</taxon>
    </lineage>
</organism>
<evidence type="ECO:0000313" key="3">
    <source>
        <dbReference type="EMBL" id="CAD5223076.1"/>
    </source>
</evidence>
<dbReference type="EMBL" id="CAJFCV020000003">
    <property type="protein sequence ID" value="CAG9111647.1"/>
    <property type="molecule type" value="Genomic_DNA"/>
</dbReference>
<keyword evidence="2" id="KW-1133">Transmembrane helix</keyword>
<keyword evidence="2" id="KW-0812">Transmembrane</keyword>
<dbReference type="AlphaFoldDB" id="A0A7I8WFZ2"/>
<keyword evidence="2" id="KW-0472">Membrane</keyword>
<dbReference type="OrthoDB" id="5783455at2759"/>
<feature type="coiled-coil region" evidence="1">
    <location>
        <begin position="158"/>
        <end position="185"/>
    </location>
</feature>
<evidence type="ECO:0000256" key="2">
    <source>
        <dbReference type="SAM" id="Phobius"/>
    </source>
</evidence>
<feature type="transmembrane region" description="Helical" evidence="2">
    <location>
        <begin position="36"/>
        <end position="60"/>
    </location>
</feature>
<keyword evidence="1" id="KW-0175">Coiled coil</keyword>
<protein>
    <submittedName>
        <fullName evidence="3">(pine wood nematode) hypothetical protein</fullName>
    </submittedName>
</protein>
<sequence>MFFSLAKFATPRPDRRPLYRRIFTNRRLDRLHRYTVRGIVGFILFSTSFCLVNGVIYYWYPGSTCGRSISIQVIYNKIFGSSSYSSSIFIPSHSFCASFPLQQLQVSSDMNVAAKVFSEVGRTFPRLFLFGISAGAGFELFKIYFAPKGISYYKVFKKNNLHRELEKYENELRATELTLIEFAQSKGIKVNDGAE</sequence>
<dbReference type="SMR" id="A0A7I8WFZ2"/>
<dbReference type="Proteomes" id="UP000659654">
    <property type="component" value="Unassembled WGS sequence"/>
</dbReference>